<evidence type="ECO:0000313" key="2">
    <source>
        <dbReference type="Proteomes" id="UP001595821"/>
    </source>
</evidence>
<proteinExistence type="predicted"/>
<accession>A0ABD5P3Z9</accession>
<dbReference type="EMBL" id="JBHSDJ010000127">
    <property type="protein sequence ID" value="MFC4248769.1"/>
    <property type="molecule type" value="Genomic_DNA"/>
</dbReference>
<comment type="caution">
    <text evidence="1">The sequence shown here is derived from an EMBL/GenBank/DDBJ whole genome shotgun (WGS) entry which is preliminary data.</text>
</comment>
<dbReference type="Proteomes" id="UP001595821">
    <property type="component" value="Unassembled WGS sequence"/>
</dbReference>
<name>A0ABD5P3Z9_9EURY</name>
<evidence type="ECO:0008006" key="3">
    <source>
        <dbReference type="Google" id="ProtNLM"/>
    </source>
</evidence>
<organism evidence="1 2">
    <name type="scientific">Natribaculum luteum</name>
    <dbReference type="NCBI Taxonomy" id="1586232"/>
    <lineage>
        <taxon>Archaea</taxon>
        <taxon>Methanobacteriati</taxon>
        <taxon>Methanobacteriota</taxon>
        <taxon>Stenosarchaea group</taxon>
        <taxon>Halobacteria</taxon>
        <taxon>Halobacteriales</taxon>
        <taxon>Natrialbaceae</taxon>
        <taxon>Natribaculum</taxon>
    </lineage>
</organism>
<dbReference type="AlphaFoldDB" id="A0ABD5P3Z9"/>
<protein>
    <recommendedName>
        <fullName evidence="3">Transposase</fullName>
    </recommendedName>
</protein>
<evidence type="ECO:0000313" key="1">
    <source>
        <dbReference type="EMBL" id="MFC4248769.1"/>
    </source>
</evidence>
<reference evidence="1 2" key="1">
    <citation type="journal article" date="2014" name="Int. J. Syst. Evol. Microbiol.">
        <title>Complete genome sequence of Corynebacterium casei LMG S-19264T (=DSM 44701T), isolated from a smear-ripened cheese.</title>
        <authorList>
            <consortium name="US DOE Joint Genome Institute (JGI-PGF)"/>
            <person name="Walter F."/>
            <person name="Albersmeier A."/>
            <person name="Kalinowski J."/>
            <person name="Ruckert C."/>
        </authorList>
    </citation>
    <scope>NUCLEOTIDE SEQUENCE [LARGE SCALE GENOMIC DNA]</scope>
    <source>
        <strain evidence="1 2">IBRC-M 10912</strain>
    </source>
</reference>
<dbReference type="RefSeq" id="WP_246976299.1">
    <property type="nucleotide sequence ID" value="NZ_CP095398.1"/>
</dbReference>
<sequence>MKRKILVDIEFDAVIEGESVRTARDSPASEKCNGHAMVIAVDDNGEKTASYLWND</sequence>
<dbReference type="GeneID" id="71856021"/>
<gene>
    <name evidence="1" type="ORF">ACFOZ7_17875</name>
</gene>